<evidence type="ECO:0000313" key="1">
    <source>
        <dbReference type="EMBL" id="KYP68476.1"/>
    </source>
</evidence>
<dbReference type="CDD" id="cd09272">
    <property type="entry name" value="RNase_HI_RT_Ty1"/>
    <property type="match status" value="1"/>
</dbReference>
<keyword evidence="2" id="KW-1185">Reference proteome</keyword>
<name>A0A151TNA1_CAJCA</name>
<sequence length="121" mass="13735">MASLVAEIQYVQNLLSELGHNNKNPPLIWCDNQGAVLLSLNPVLHTRTKHFELDLWFVRERVAQGKIIVKHIPARLQVADLLTKAPSTTIFLDLRDKLTVDRKSTLSLRGDKEDTVLVRKS</sequence>
<organism evidence="1 2">
    <name type="scientific">Cajanus cajan</name>
    <name type="common">Pigeon pea</name>
    <name type="synonym">Cajanus indicus</name>
    <dbReference type="NCBI Taxonomy" id="3821"/>
    <lineage>
        <taxon>Eukaryota</taxon>
        <taxon>Viridiplantae</taxon>
        <taxon>Streptophyta</taxon>
        <taxon>Embryophyta</taxon>
        <taxon>Tracheophyta</taxon>
        <taxon>Spermatophyta</taxon>
        <taxon>Magnoliopsida</taxon>
        <taxon>eudicotyledons</taxon>
        <taxon>Gunneridae</taxon>
        <taxon>Pentapetalae</taxon>
        <taxon>rosids</taxon>
        <taxon>fabids</taxon>
        <taxon>Fabales</taxon>
        <taxon>Fabaceae</taxon>
        <taxon>Papilionoideae</taxon>
        <taxon>50 kb inversion clade</taxon>
        <taxon>NPAAA clade</taxon>
        <taxon>indigoferoid/millettioid clade</taxon>
        <taxon>Phaseoleae</taxon>
        <taxon>Cajanus</taxon>
    </lineage>
</organism>
<dbReference type="EMBL" id="CM003606">
    <property type="protein sequence ID" value="KYP68476.1"/>
    <property type="molecule type" value="Genomic_DNA"/>
</dbReference>
<dbReference type="Gramene" id="C.cajan_21468.t">
    <property type="protein sequence ID" value="C.cajan_21468.t.cds1"/>
    <property type="gene ID" value="C.cajan_21468"/>
</dbReference>
<dbReference type="AlphaFoldDB" id="A0A151TNA1"/>
<accession>A0A151TNA1</accession>
<gene>
    <name evidence="1" type="ORF">KK1_022102</name>
</gene>
<proteinExistence type="predicted"/>
<reference evidence="1 2" key="1">
    <citation type="journal article" date="2012" name="Nat. Biotechnol.">
        <title>Draft genome sequence of pigeonpea (Cajanus cajan), an orphan legume crop of resource-poor farmers.</title>
        <authorList>
            <person name="Varshney R.K."/>
            <person name="Chen W."/>
            <person name="Li Y."/>
            <person name="Bharti A.K."/>
            <person name="Saxena R.K."/>
            <person name="Schlueter J.A."/>
            <person name="Donoghue M.T."/>
            <person name="Azam S."/>
            <person name="Fan G."/>
            <person name="Whaley A.M."/>
            <person name="Farmer A.D."/>
            <person name="Sheridan J."/>
            <person name="Iwata A."/>
            <person name="Tuteja R."/>
            <person name="Penmetsa R.V."/>
            <person name="Wu W."/>
            <person name="Upadhyaya H.D."/>
            <person name="Yang S.P."/>
            <person name="Shah T."/>
            <person name="Saxena K.B."/>
            <person name="Michael T."/>
            <person name="McCombie W.R."/>
            <person name="Yang B."/>
            <person name="Zhang G."/>
            <person name="Yang H."/>
            <person name="Wang J."/>
            <person name="Spillane C."/>
            <person name="Cook D.R."/>
            <person name="May G.D."/>
            <person name="Xu X."/>
            <person name="Jackson S.A."/>
        </authorList>
    </citation>
    <scope>NUCLEOTIDE SEQUENCE [LARGE SCALE GENOMIC DNA]</scope>
    <source>
        <strain evidence="2">cv. Asha</strain>
    </source>
</reference>
<evidence type="ECO:0000313" key="2">
    <source>
        <dbReference type="Proteomes" id="UP000075243"/>
    </source>
</evidence>
<dbReference type="STRING" id="3821.A0A151TNA1"/>
<dbReference type="Proteomes" id="UP000075243">
    <property type="component" value="Chromosome 4"/>
</dbReference>
<protein>
    <submittedName>
        <fullName evidence="1">Copia protein</fullName>
    </submittedName>
</protein>